<dbReference type="Pfam" id="PF05336">
    <property type="entry name" value="rhaM"/>
    <property type="match status" value="1"/>
</dbReference>
<proteinExistence type="predicted"/>
<dbReference type="PROSITE" id="PS51257">
    <property type="entry name" value="PROKAR_LIPOPROTEIN"/>
    <property type="match status" value="1"/>
</dbReference>
<dbReference type="EMBL" id="SNWD01000003">
    <property type="protein sequence ID" value="TDN84678.1"/>
    <property type="molecule type" value="Genomic_DNA"/>
</dbReference>
<dbReference type="RefSeq" id="WP_229668134.1">
    <property type="nucleotide sequence ID" value="NZ_BMLU01000003.1"/>
</dbReference>
<dbReference type="PANTHER" id="PTHR43239">
    <property type="entry name" value="UPF0734 PROTEIN DDB_G0273871/DDB_G0273177"/>
    <property type="match status" value="1"/>
</dbReference>
<dbReference type="InterPro" id="IPR052996">
    <property type="entry name" value="Carb_Metab_Mutarotase"/>
</dbReference>
<dbReference type="SUPFAM" id="SSF54909">
    <property type="entry name" value="Dimeric alpha+beta barrel"/>
    <property type="match status" value="1"/>
</dbReference>
<dbReference type="InterPro" id="IPR007392">
    <property type="entry name" value="GD_AH_second"/>
</dbReference>
<dbReference type="Gene3D" id="3.30.70.100">
    <property type="match status" value="1"/>
</dbReference>
<accession>A0A4V3BTU9</accession>
<evidence type="ECO:0000313" key="2">
    <source>
        <dbReference type="EMBL" id="TDN84678.1"/>
    </source>
</evidence>
<dbReference type="GO" id="GO:0016829">
    <property type="term" value="F:lyase activity"/>
    <property type="evidence" value="ECO:0007669"/>
    <property type="project" value="InterPro"/>
</dbReference>
<sequence>MAKPGKRIEALERTLTRYARYPNFGGALMIGVGCEVAQIEEMLARYDLASGERLRAHVLLPDPHDHADLIAEYERHYAPGMAWPEITDSIRRSGIQEMRIYRLGVRLVMVMRTDDDFDFERTAAADAADPPPPRSAGKR</sequence>
<dbReference type="Pfam" id="PF04295">
    <property type="entry name" value="GD_AH_second"/>
    <property type="match status" value="1"/>
</dbReference>
<evidence type="ECO:0000313" key="3">
    <source>
        <dbReference type="Proteomes" id="UP000295493"/>
    </source>
</evidence>
<evidence type="ECO:0000259" key="1">
    <source>
        <dbReference type="Pfam" id="PF04295"/>
    </source>
</evidence>
<name>A0A4V3BTU9_9SPHN</name>
<comment type="caution">
    <text evidence="2">The sequence shown here is derived from an EMBL/GenBank/DDBJ whole genome shotgun (WGS) entry which is preliminary data.</text>
</comment>
<organism evidence="2 3">
    <name type="scientific">Stakelama pacifica</name>
    <dbReference type="NCBI Taxonomy" id="517720"/>
    <lineage>
        <taxon>Bacteria</taxon>
        <taxon>Pseudomonadati</taxon>
        <taxon>Pseudomonadota</taxon>
        <taxon>Alphaproteobacteria</taxon>
        <taxon>Sphingomonadales</taxon>
        <taxon>Sphingomonadaceae</taxon>
        <taxon>Stakelama</taxon>
    </lineage>
</organism>
<dbReference type="GO" id="GO:0016787">
    <property type="term" value="F:hydrolase activity"/>
    <property type="evidence" value="ECO:0007669"/>
    <property type="project" value="UniProtKB-KW"/>
</dbReference>
<protein>
    <submittedName>
        <fullName evidence="2">D-galactarate dehydratase/altronate hydrolase</fullName>
    </submittedName>
</protein>
<gene>
    <name evidence="2" type="ORF">EV664_103325</name>
</gene>
<feature type="domain" description="D-galactarate/Altronate dehydratase second" evidence="1">
    <location>
        <begin position="6"/>
        <end position="58"/>
    </location>
</feature>
<dbReference type="GO" id="GO:0016857">
    <property type="term" value="F:racemase and epimerase activity, acting on carbohydrates and derivatives"/>
    <property type="evidence" value="ECO:0007669"/>
    <property type="project" value="InterPro"/>
</dbReference>
<dbReference type="InterPro" id="IPR008000">
    <property type="entry name" value="Rham/fucose_mutarotase"/>
</dbReference>
<keyword evidence="3" id="KW-1185">Reference proteome</keyword>
<dbReference type="AlphaFoldDB" id="A0A4V3BTU9"/>
<reference evidence="2 3" key="1">
    <citation type="submission" date="2019-03" db="EMBL/GenBank/DDBJ databases">
        <title>Genomic Encyclopedia of Type Strains, Phase IV (KMG-IV): sequencing the most valuable type-strain genomes for metagenomic binning, comparative biology and taxonomic classification.</title>
        <authorList>
            <person name="Goeker M."/>
        </authorList>
    </citation>
    <scope>NUCLEOTIDE SEQUENCE [LARGE SCALE GENOMIC DNA]</scope>
    <source>
        <strain evidence="2 3">DSM 25059</strain>
    </source>
</reference>
<dbReference type="InterPro" id="IPR011008">
    <property type="entry name" value="Dimeric_a/b-barrel"/>
</dbReference>
<keyword evidence="2" id="KW-0378">Hydrolase</keyword>
<dbReference type="Proteomes" id="UP000295493">
    <property type="component" value="Unassembled WGS sequence"/>
</dbReference>
<dbReference type="PANTHER" id="PTHR43239:SF1">
    <property type="entry name" value="UPF0734 PROTEIN DDB_G0273871_DDB_G0273177"/>
    <property type="match status" value="1"/>
</dbReference>